<dbReference type="InterPro" id="IPR010985">
    <property type="entry name" value="Ribbon_hlx_hlx"/>
</dbReference>
<proteinExistence type="predicted"/>
<dbReference type="Proteomes" id="UP001597375">
    <property type="component" value="Unassembled WGS sequence"/>
</dbReference>
<dbReference type="Gene3D" id="6.10.180.10">
    <property type="entry name" value="Antitoxin ParD"/>
    <property type="match status" value="1"/>
</dbReference>
<keyword evidence="1" id="KW-1277">Toxin-antitoxin system</keyword>
<dbReference type="RefSeq" id="WP_386821474.1">
    <property type="nucleotide sequence ID" value="NZ_JBHUIT010000034.1"/>
</dbReference>
<evidence type="ECO:0000256" key="1">
    <source>
        <dbReference type="ARBA" id="ARBA00022649"/>
    </source>
</evidence>
<dbReference type="EMBL" id="JBHUIT010000034">
    <property type="protein sequence ID" value="MFD2258031.1"/>
    <property type="molecule type" value="Genomic_DNA"/>
</dbReference>
<dbReference type="InterPro" id="IPR022789">
    <property type="entry name" value="ParD"/>
</dbReference>
<protein>
    <submittedName>
        <fullName evidence="2">Uncharacterized protein</fullName>
    </submittedName>
</protein>
<reference evidence="3" key="1">
    <citation type="journal article" date="2019" name="Int. J. Syst. Evol. Microbiol.">
        <title>The Global Catalogue of Microorganisms (GCM) 10K type strain sequencing project: providing services to taxonomists for standard genome sequencing and annotation.</title>
        <authorList>
            <consortium name="The Broad Institute Genomics Platform"/>
            <consortium name="The Broad Institute Genome Sequencing Center for Infectious Disease"/>
            <person name="Wu L."/>
            <person name="Ma J."/>
        </authorList>
    </citation>
    <scope>NUCLEOTIDE SEQUENCE [LARGE SCALE GENOMIC DNA]</scope>
    <source>
        <strain evidence="3">CGMCC 4.7106</strain>
    </source>
</reference>
<dbReference type="InterPro" id="IPR038296">
    <property type="entry name" value="ParD_sf"/>
</dbReference>
<sequence length="101" mass="11375">MFNLFVFEHVSRLSIEIDNQQHRAIKMLAASEGMSIKELILQRTIGRAAQTESSAKVMEDETEFLFSSAVNFKRLRGAVTAPDEENIVFESLKDLEDALGI</sequence>
<comment type="caution">
    <text evidence="2">The sequence shown here is derived from an EMBL/GenBank/DDBJ whole genome shotgun (WGS) entry which is preliminary data.</text>
</comment>
<evidence type="ECO:0000313" key="3">
    <source>
        <dbReference type="Proteomes" id="UP001597375"/>
    </source>
</evidence>
<name>A0ABW5DDD2_9BACT</name>
<keyword evidence="3" id="KW-1185">Reference proteome</keyword>
<dbReference type="SUPFAM" id="SSF47598">
    <property type="entry name" value="Ribbon-helix-helix"/>
    <property type="match status" value="1"/>
</dbReference>
<gene>
    <name evidence="2" type="ORF">ACFSSA_15225</name>
</gene>
<dbReference type="Pfam" id="PF09386">
    <property type="entry name" value="ParD"/>
    <property type="match status" value="1"/>
</dbReference>
<evidence type="ECO:0000313" key="2">
    <source>
        <dbReference type="EMBL" id="MFD2258031.1"/>
    </source>
</evidence>
<organism evidence="2 3">
    <name type="scientific">Luteolibacter algae</name>
    <dbReference type="NCBI Taxonomy" id="454151"/>
    <lineage>
        <taxon>Bacteria</taxon>
        <taxon>Pseudomonadati</taxon>
        <taxon>Verrucomicrobiota</taxon>
        <taxon>Verrucomicrobiia</taxon>
        <taxon>Verrucomicrobiales</taxon>
        <taxon>Verrucomicrobiaceae</taxon>
        <taxon>Luteolibacter</taxon>
    </lineage>
</organism>
<accession>A0ABW5DDD2</accession>